<dbReference type="PIRSF" id="PIRSF001467">
    <property type="entry name" value="Peptidylpro_ismrse"/>
    <property type="match status" value="1"/>
</dbReference>
<evidence type="ECO:0000256" key="1">
    <source>
        <dbReference type="ARBA" id="ARBA00000971"/>
    </source>
</evidence>
<dbReference type="EMBL" id="CP119069">
    <property type="protein sequence ID" value="WEL39196.1"/>
    <property type="molecule type" value="Genomic_DNA"/>
</dbReference>
<keyword evidence="3 4" id="KW-0413">Isomerase</keyword>
<dbReference type="EC" id="5.2.1.8" evidence="4"/>
<dbReference type="PRINTS" id="PR00153">
    <property type="entry name" value="CSAPPISMRASE"/>
</dbReference>
<protein>
    <recommendedName>
        <fullName evidence="4">Peptidyl-prolyl cis-trans isomerase</fullName>
        <shortName evidence="4">PPIase</shortName>
        <ecNumber evidence="4">5.2.1.8</ecNumber>
    </recommendedName>
</protein>
<dbReference type="InterPro" id="IPR024936">
    <property type="entry name" value="Cyclophilin-type_PPIase"/>
</dbReference>
<dbReference type="PANTHER" id="PTHR11071:SF561">
    <property type="entry name" value="PEPTIDYL-PROLYL CIS-TRANS ISOMERASE D-RELATED"/>
    <property type="match status" value="1"/>
</dbReference>
<dbReference type="Proteomes" id="UP001217963">
    <property type="component" value="Chromosome VIII"/>
</dbReference>
<comment type="similarity">
    <text evidence="4">Belongs to the cyclophilin-type PPIase family.</text>
</comment>
<evidence type="ECO:0000256" key="2">
    <source>
        <dbReference type="ARBA" id="ARBA00023110"/>
    </source>
</evidence>
<reference evidence="7 9" key="2">
    <citation type="submission" date="2023-02" db="EMBL/GenBank/DDBJ databases">
        <title>Encephalitozoon hellem ATCC 50451 complete genome.</title>
        <authorList>
            <person name="Mascarenhas dos Santos A.C."/>
            <person name="Julian A.T."/>
            <person name="Pombert J.-F."/>
        </authorList>
    </citation>
    <scope>NUCLEOTIDE SEQUENCE [LARGE SCALE GENOMIC DNA]</scope>
    <source>
        <strain evidence="7 9">ATCC 50451</strain>
    </source>
</reference>
<dbReference type="GO" id="GO:0016018">
    <property type="term" value="F:cyclosporin A binding"/>
    <property type="evidence" value="ECO:0007669"/>
    <property type="project" value="TreeGrafter"/>
</dbReference>
<dbReference type="OrthoDB" id="193499at2759"/>
<dbReference type="PANTHER" id="PTHR11071">
    <property type="entry name" value="PEPTIDYL-PROLYL CIS-TRANS ISOMERASE"/>
    <property type="match status" value="1"/>
</dbReference>
<sequence length="183" mass="20530">MSTQNDKNIDCNTDKEGGDVYFDVYANEESLGRIVMKLFDDVVPITARNFRELCRRPKEEGYKGSTFHRIIPGFMIQGGDYTAHNGTGGRSIYGDRFDDENFKLNHSKEGILSMANCGKNTNGSQFFITLEKTPWLDRKHVVFGEVVEGMSVVHKIAKYGSQSGKVAGGYRIEIRDCGVLENN</sequence>
<feature type="domain" description="PPIase cyclophilin-type" evidence="5">
    <location>
        <begin position="21"/>
        <end position="179"/>
    </location>
</feature>
<dbReference type="Pfam" id="PF00160">
    <property type="entry name" value="Pro_isomerase"/>
    <property type="match status" value="1"/>
</dbReference>
<gene>
    <name evidence="6" type="ORF">GPU96_08g14890</name>
    <name evidence="7" type="ORF">PFJ87_08g00540</name>
</gene>
<evidence type="ECO:0000259" key="5">
    <source>
        <dbReference type="PROSITE" id="PS50072"/>
    </source>
</evidence>
<dbReference type="GO" id="GO:0006457">
    <property type="term" value="P:protein folding"/>
    <property type="evidence" value="ECO:0007669"/>
    <property type="project" value="InterPro"/>
</dbReference>
<keyword evidence="2 4" id="KW-0697">Rotamase</keyword>
<evidence type="ECO:0000313" key="9">
    <source>
        <dbReference type="Proteomes" id="UP001217963"/>
    </source>
</evidence>
<reference evidence="6" key="1">
    <citation type="submission" date="2021-05" db="EMBL/GenBank/DDBJ databases">
        <title>Encephalitozoon hellem ATCC 50604 Complete Genome.</title>
        <authorList>
            <person name="Mascarenhas dos Santos A.C."/>
            <person name="Julian A.T."/>
            <person name="Pombert J.-F."/>
        </authorList>
    </citation>
    <scope>NUCLEOTIDE SEQUENCE</scope>
    <source>
        <strain evidence="6">ATCC 50604</strain>
    </source>
</reference>
<keyword evidence="9" id="KW-1185">Reference proteome</keyword>
<evidence type="ECO:0000313" key="6">
    <source>
        <dbReference type="EMBL" id="UTX43720.1"/>
    </source>
</evidence>
<dbReference type="GO" id="GO:0005737">
    <property type="term" value="C:cytoplasm"/>
    <property type="evidence" value="ECO:0007669"/>
    <property type="project" value="TreeGrafter"/>
</dbReference>
<dbReference type="PROSITE" id="PS50072">
    <property type="entry name" value="CSA_PPIASE_2"/>
    <property type="match status" value="1"/>
</dbReference>
<dbReference type="SUPFAM" id="SSF50891">
    <property type="entry name" value="Cyclophilin-like"/>
    <property type="match status" value="1"/>
</dbReference>
<comment type="catalytic activity">
    <reaction evidence="1 4">
        <text>[protein]-peptidylproline (omega=180) = [protein]-peptidylproline (omega=0)</text>
        <dbReference type="Rhea" id="RHEA:16237"/>
        <dbReference type="Rhea" id="RHEA-COMP:10747"/>
        <dbReference type="Rhea" id="RHEA-COMP:10748"/>
        <dbReference type="ChEBI" id="CHEBI:83833"/>
        <dbReference type="ChEBI" id="CHEBI:83834"/>
        <dbReference type="EC" id="5.2.1.8"/>
    </reaction>
</comment>
<evidence type="ECO:0000256" key="4">
    <source>
        <dbReference type="RuleBase" id="RU363019"/>
    </source>
</evidence>
<dbReference type="AlphaFoldDB" id="A0A9Q9FBY9"/>
<evidence type="ECO:0000313" key="8">
    <source>
        <dbReference type="Proteomes" id="UP001059546"/>
    </source>
</evidence>
<dbReference type="InterPro" id="IPR002130">
    <property type="entry name" value="Cyclophilin-type_PPIase_dom"/>
</dbReference>
<proteinExistence type="inferred from homology"/>
<dbReference type="FunFam" id="2.40.100.10:FF:000013">
    <property type="entry name" value="Peptidyl-prolyl cis-trans isomerase"/>
    <property type="match status" value="1"/>
</dbReference>
<dbReference type="Proteomes" id="UP001059546">
    <property type="component" value="Chromosome VIII"/>
</dbReference>
<evidence type="ECO:0000256" key="3">
    <source>
        <dbReference type="ARBA" id="ARBA00023235"/>
    </source>
</evidence>
<dbReference type="PROSITE" id="PS00170">
    <property type="entry name" value="CSA_PPIASE_1"/>
    <property type="match status" value="1"/>
</dbReference>
<evidence type="ECO:0000313" key="7">
    <source>
        <dbReference type="EMBL" id="WEL39196.1"/>
    </source>
</evidence>
<dbReference type="GO" id="GO:0003755">
    <property type="term" value="F:peptidyl-prolyl cis-trans isomerase activity"/>
    <property type="evidence" value="ECO:0007669"/>
    <property type="project" value="UniProtKB-UniRule"/>
</dbReference>
<organism evidence="6 8">
    <name type="scientific">Encephalitozoon hellem</name>
    <name type="common">Microsporidian parasite</name>
    <dbReference type="NCBI Taxonomy" id="27973"/>
    <lineage>
        <taxon>Eukaryota</taxon>
        <taxon>Fungi</taxon>
        <taxon>Fungi incertae sedis</taxon>
        <taxon>Microsporidia</taxon>
        <taxon>Unikaryonidae</taxon>
        <taxon>Encephalitozoon</taxon>
    </lineage>
</organism>
<comment type="function">
    <text evidence="4">PPIases accelerate the folding of proteins. It catalyzes the cis-trans isomerization of proline imidic peptide bonds in oligopeptides.</text>
</comment>
<dbReference type="InterPro" id="IPR020892">
    <property type="entry name" value="Cyclophilin-type_PPIase_CS"/>
</dbReference>
<accession>A0A9Q9FBY9</accession>
<dbReference type="Gene3D" id="2.40.100.10">
    <property type="entry name" value="Cyclophilin-like"/>
    <property type="match status" value="1"/>
</dbReference>
<name>A0A9Q9FBY9_ENCHE</name>
<dbReference type="EMBL" id="CP075154">
    <property type="protein sequence ID" value="UTX43720.1"/>
    <property type="molecule type" value="Genomic_DNA"/>
</dbReference>
<dbReference type="InterPro" id="IPR029000">
    <property type="entry name" value="Cyclophilin-like_dom_sf"/>
</dbReference>